<reference evidence="1" key="1">
    <citation type="submission" date="2021-01" db="EMBL/GenBank/DDBJ databases">
        <authorList>
            <consortium name="Genoscope - CEA"/>
            <person name="William W."/>
        </authorList>
    </citation>
    <scope>NUCLEOTIDE SEQUENCE</scope>
</reference>
<sequence>MDVQRKCQEQMAIEIQFEYLQQIQQKRIPRIKKQKNQMQKQLNQFLNWVMRNKNISVARTGARTAGQLEKSLKSFQLLKLFDEKLEIIFENVTKQDQNHKIFQQNKKKRQM</sequence>
<accession>A0A8S1RSP1</accession>
<dbReference type="EMBL" id="CAJJDN010000280">
    <property type="protein sequence ID" value="CAD8130350.1"/>
    <property type="molecule type" value="Genomic_DNA"/>
</dbReference>
<dbReference type="Proteomes" id="UP000692954">
    <property type="component" value="Unassembled WGS sequence"/>
</dbReference>
<proteinExistence type="predicted"/>
<comment type="caution">
    <text evidence="1">The sequence shown here is derived from an EMBL/GenBank/DDBJ whole genome shotgun (WGS) entry which is preliminary data.</text>
</comment>
<dbReference type="AlphaFoldDB" id="A0A8S1RSP1"/>
<evidence type="ECO:0000313" key="1">
    <source>
        <dbReference type="EMBL" id="CAD8130350.1"/>
    </source>
</evidence>
<keyword evidence="2" id="KW-1185">Reference proteome</keyword>
<evidence type="ECO:0000313" key="2">
    <source>
        <dbReference type="Proteomes" id="UP000692954"/>
    </source>
</evidence>
<organism evidence="1 2">
    <name type="scientific">Paramecium sonneborni</name>
    <dbReference type="NCBI Taxonomy" id="65129"/>
    <lineage>
        <taxon>Eukaryota</taxon>
        <taxon>Sar</taxon>
        <taxon>Alveolata</taxon>
        <taxon>Ciliophora</taxon>
        <taxon>Intramacronucleata</taxon>
        <taxon>Oligohymenophorea</taxon>
        <taxon>Peniculida</taxon>
        <taxon>Parameciidae</taxon>
        <taxon>Paramecium</taxon>
    </lineage>
</organism>
<name>A0A8S1RSP1_9CILI</name>
<protein>
    <submittedName>
        <fullName evidence="1">Uncharacterized protein</fullName>
    </submittedName>
</protein>
<gene>
    <name evidence="1" type="ORF">PSON_ATCC_30995.1.T2800008</name>
</gene>